<dbReference type="CDD" id="cd00146">
    <property type="entry name" value="PKD"/>
    <property type="match status" value="1"/>
</dbReference>
<comment type="similarity">
    <text evidence="1">Belongs to the N(4)/N(6)-methyltransferase family.</text>
</comment>
<keyword evidence="9" id="KW-1185">Reference proteome</keyword>
<dbReference type="GO" id="GO:0009007">
    <property type="term" value="F:site-specific DNA-methyltransferase (adenine-specific) activity"/>
    <property type="evidence" value="ECO:0007669"/>
    <property type="project" value="UniProtKB-EC"/>
</dbReference>
<evidence type="ECO:0000256" key="3">
    <source>
        <dbReference type="ARBA" id="ARBA00022603"/>
    </source>
</evidence>
<protein>
    <recommendedName>
        <fullName evidence="2">site-specific DNA-methyltransferase (adenine-specific)</fullName>
        <ecNumber evidence="2">2.1.1.72</ecNumber>
    </recommendedName>
</protein>
<dbReference type="GO" id="GO:0003677">
    <property type="term" value="F:DNA binding"/>
    <property type="evidence" value="ECO:0007669"/>
    <property type="project" value="InterPro"/>
</dbReference>
<evidence type="ECO:0000256" key="4">
    <source>
        <dbReference type="ARBA" id="ARBA00022679"/>
    </source>
</evidence>
<comment type="catalytic activity">
    <reaction evidence="6">
        <text>a 2'-deoxyadenosine in DNA + S-adenosyl-L-methionine = an N(6)-methyl-2'-deoxyadenosine in DNA + S-adenosyl-L-homocysteine + H(+)</text>
        <dbReference type="Rhea" id="RHEA:15197"/>
        <dbReference type="Rhea" id="RHEA-COMP:12418"/>
        <dbReference type="Rhea" id="RHEA-COMP:12419"/>
        <dbReference type="ChEBI" id="CHEBI:15378"/>
        <dbReference type="ChEBI" id="CHEBI:57856"/>
        <dbReference type="ChEBI" id="CHEBI:59789"/>
        <dbReference type="ChEBI" id="CHEBI:90615"/>
        <dbReference type="ChEBI" id="CHEBI:90616"/>
        <dbReference type="EC" id="2.1.1.72"/>
    </reaction>
</comment>
<evidence type="ECO:0000256" key="5">
    <source>
        <dbReference type="ARBA" id="ARBA00022691"/>
    </source>
</evidence>
<dbReference type="Pfam" id="PF01555">
    <property type="entry name" value="N6_N4_Mtase"/>
    <property type="match status" value="1"/>
</dbReference>
<dbReference type="eggNOG" id="COG2189">
    <property type="taxonomic scope" value="Bacteria"/>
</dbReference>
<dbReference type="Gene3D" id="3.40.50.150">
    <property type="entry name" value="Vaccinia Virus protein VP39"/>
    <property type="match status" value="1"/>
</dbReference>
<evidence type="ECO:0000313" key="8">
    <source>
        <dbReference type="EMBL" id="EAR22355.1"/>
    </source>
</evidence>
<dbReference type="GO" id="GO:0008170">
    <property type="term" value="F:N-methyltransferase activity"/>
    <property type="evidence" value="ECO:0007669"/>
    <property type="project" value="InterPro"/>
</dbReference>
<dbReference type="HOGENOM" id="CLU_024927_10_2_6"/>
<evidence type="ECO:0000313" key="9">
    <source>
        <dbReference type="Proteomes" id="UP000003374"/>
    </source>
</evidence>
<dbReference type="RefSeq" id="WP_005002655.1">
    <property type="nucleotide sequence ID" value="NZ_CH672427.1"/>
</dbReference>
<dbReference type="AlphaFoldDB" id="A4BP54"/>
<dbReference type="InterPro" id="IPR002295">
    <property type="entry name" value="N4/N6-MTase_EcoPI_Mod-like"/>
</dbReference>
<dbReference type="InterPro" id="IPR029063">
    <property type="entry name" value="SAM-dependent_MTases_sf"/>
</dbReference>
<evidence type="ECO:0000259" key="7">
    <source>
        <dbReference type="Pfam" id="PF01555"/>
    </source>
</evidence>
<organism evidence="8 9">
    <name type="scientific">Nitrococcus mobilis Nb-231</name>
    <dbReference type="NCBI Taxonomy" id="314278"/>
    <lineage>
        <taxon>Bacteria</taxon>
        <taxon>Pseudomonadati</taxon>
        <taxon>Pseudomonadota</taxon>
        <taxon>Gammaproteobacteria</taxon>
        <taxon>Chromatiales</taxon>
        <taxon>Ectothiorhodospiraceae</taxon>
        <taxon>Nitrococcus</taxon>
    </lineage>
</organism>
<accession>A4BP54</accession>
<evidence type="ECO:0000256" key="2">
    <source>
        <dbReference type="ARBA" id="ARBA00011900"/>
    </source>
</evidence>
<dbReference type="EC" id="2.1.1.72" evidence="2"/>
<dbReference type="PRINTS" id="PR00506">
    <property type="entry name" value="D21N6MTFRASE"/>
</dbReference>
<proteinExistence type="inferred from homology"/>
<reference evidence="8 9" key="1">
    <citation type="submission" date="2006-02" db="EMBL/GenBank/DDBJ databases">
        <authorList>
            <person name="Waterbury J."/>
            <person name="Ferriera S."/>
            <person name="Johnson J."/>
            <person name="Kravitz S."/>
            <person name="Halpern A."/>
            <person name="Remington K."/>
            <person name="Beeson K."/>
            <person name="Tran B."/>
            <person name="Rogers Y.-H."/>
            <person name="Friedman R."/>
            <person name="Venter J.C."/>
        </authorList>
    </citation>
    <scope>NUCLEOTIDE SEQUENCE [LARGE SCALE GENOMIC DNA]</scope>
    <source>
        <strain evidence="8 9">Nb-231</strain>
    </source>
</reference>
<dbReference type="InterPro" id="IPR002941">
    <property type="entry name" value="DNA_methylase_N4/N6"/>
</dbReference>
<comment type="caution">
    <text evidence="8">The sequence shown here is derived from an EMBL/GenBank/DDBJ whole genome shotgun (WGS) entry which is preliminary data.</text>
</comment>
<dbReference type="EMBL" id="AAOF01000003">
    <property type="protein sequence ID" value="EAR22355.1"/>
    <property type="molecule type" value="Genomic_DNA"/>
</dbReference>
<name>A4BP54_9GAMM</name>
<evidence type="ECO:0000256" key="6">
    <source>
        <dbReference type="ARBA" id="ARBA00047942"/>
    </source>
</evidence>
<feature type="domain" description="DNA methylase N-4/N-6" evidence="7">
    <location>
        <begin position="9"/>
        <end position="107"/>
    </location>
</feature>
<dbReference type="STRING" id="314278.NB231_11484"/>
<evidence type="ECO:0000256" key="1">
    <source>
        <dbReference type="ARBA" id="ARBA00006594"/>
    </source>
</evidence>
<dbReference type="Proteomes" id="UP000003374">
    <property type="component" value="Unassembled WGS sequence"/>
</dbReference>
<gene>
    <name evidence="8" type="ORF">NB231_11484</name>
</gene>
<keyword evidence="3 8" id="KW-0489">Methyltransferase</keyword>
<dbReference type="GO" id="GO:0032259">
    <property type="term" value="P:methylation"/>
    <property type="evidence" value="ECO:0007669"/>
    <property type="project" value="UniProtKB-KW"/>
</dbReference>
<keyword evidence="4 8" id="KW-0808">Transferase</keyword>
<sequence length="460" mass="52220">MLYQQDRIVQTKPGTVPQQKRYLDEMPGVPLQDLWLDINMVQPQASERTGYATQKPEEMLERIIKLGTNGGDLVADFFAGSGTTAAVAEKLGRKWIATDLGKFAIHTTRKRLIGVQRELKAADRPFRAFEVLNLGRYERRAYLNVGGRLSAEQREQALVQKEREFRELVLRAYKTEPLDNDSFFHGKQAGRLVVIGPINLPVGRLFVEEVITECRKRGATRVDLLAFEFEMGLFPAVLEEAKQKGIDLTPKYIPAEVFDKRAVDRGQVVFHDISFVEATPRYAKDRSTRDRLTLRIKLTDFSVYYTQGAAEAAIKALKDGKNGVICDQGQLVKISKSKDGAVKRAVLTRHWTDWVDYWAVDFNYQSRKEIITVPAGAGVDGVLPGFEAPQGEMPLEFERRWTGGYIFENEWQSFRTRRNRELELITAEHTYDHPGRYTVAVKVVDIFGNDTMTLVPVSLG</sequence>
<keyword evidence="5" id="KW-0949">S-adenosyl-L-methionine</keyword>
<dbReference type="SUPFAM" id="SSF53335">
    <property type="entry name" value="S-adenosyl-L-methionine-dependent methyltransferases"/>
    <property type="match status" value="1"/>
</dbReference>